<feature type="compositionally biased region" description="Low complexity" evidence="1">
    <location>
        <begin position="151"/>
        <end position="172"/>
    </location>
</feature>
<dbReference type="OrthoDB" id="3194584at2759"/>
<feature type="compositionally biased region" description="Basic and acidic residues" evidence="1">
    <location>
        <begin position="173"/>
        <end position="202"/>
    </location>
</feature>
<accession>M2QYC6</accession>
<keyword evidence="3" id="KW-1185">Reference proteome</keyword>
<gene>
    <name evidence="2" type="ORF">CERSUDRAFT_90754</name>
</gene>
<feature type="region of interest" description="Disordered" evidence="1">
    <location>
        <begin position="456"/>
        <end position="499"/>
    </location>
</feature>
<evidence type="ECO:0000313" key="3">
    <source>
        <dbReference type="Proteomes" id="UP000016930"/>
    </source>
</evidence>
<protein>
    <submittedName>
        <fullName evidence="2">Uncharacterized protein</fullName>
    </submittedName>
</protein>
<evidence type="ECO:0000256" key="1">
    <source>
        <dbReference type="SAM" id="MobiDB-lite"/>
    </source>
</evidence>
<dbReference type="EMBL" id="KB445791">
    <property type="protein sequence ID" value="EMD42153.1"/>
    <property type="molecule type" value="Genomic_DNA"/>
</dbReference>
<dbReference type="Proteomes" id="UP000016930">
    <property type="component" value="Unassembled WGS sequence"/>
</dbReference>
<name>M2QYC6_CERS8</name>
<dbReference type="HOGENOM" id="CLU_546266_0_0_1"/>
<reference evidence="2 3" key="1">
    <citation type="journal article" date="2012" name="Proc. Natl. Acad. Sci. U.S.A.">
        <title>Comparative genomics of Ceriporiopsis subvermispora and Phanerochaete chrysosporium provide insight into selective ligninolysis.</title>
        <authorList>
            <person name="Fernandez-Fueyo E."/>
            <person name="Ruiz-Duenas F.J."/>
            <person name="Ferreira P."/>
            <person name="Floudas D."/>
            <person name="Hibbett D.S."/>
            <person name="Canessa P."/>
            <person name="Larrondo L.F."/>
            <person name="James T.Y."/>
            <person name="Seelenfreund D."/>
            <person name="Lobos S."/>
            <person name="Polanco R."/>
            <person name="Tello M."/>
            <person name="Honda Y."/>
            <person name="Watanabe T."/>
            <person name="Watanabe T."/>
            <person name="Ryu J.S."/>
            <person name="Kubicek C.P."/>
            <person name="Schmoll M."/>
            <person name="Gaskell J."/>
            <person name="Hammel K.E."/>
            <person name="St John F.J."/>
            <person name="Vanden Wymelenberg A."/>
            <person name="Sabat G."/>
            <person name="Splinter BonDurant S."/>
            <person name="Syed K."/>
            <person name="Yadav J.S."/>
            <person name="Doddapaneni H."/>
            <person name="Subramanian V."/>
            <person name="Lavin J.L."/>
            <person name="Oguiza J.A."/>
            <person name="Perez G."/>
            <person name="Pisabarro A.G."/>
            <person name="Ramirez L."/>
            <person name="Santoyo F."/>
            <person name="Master E."/>
            <person name="Coutinho P.M."/>
            <person name="Henrissat B."/>
            <person name="Lombard V."/>
            <person name="Magnuson J.K."/>
            <person name="Kuees U."/>
            <person name="Hori C."/>
            <person name="Igarashi K."/>
            <person name="Samejima M."/>
            <person name="Held B.W."/>
            <person name="Barry K.W."/>
            <person name="LaButti K.M."/>
            <person name="Lapidus A."/>
            <person name="Lindquist E.A."/>
            <person name="Lucas S.M."/>
            <person name="Riley R."/>
            <person name="Salamov A.A."/>
            <person name="Hoffmeister D."/>
            <person name="Schwenk D."/>
            <person name="Hadar Y."/>
            <person name="Yarden O."/>
            <person name="de Vries R.P."/>
            <person name="Wiebenga A."/>
            <person name="Stenlid J."/>
            <person name="Eastwood D."/>
            <person name="Grigoriev I.V."/>
            <person name="Berka R.M."/>
            <person name="Blanchette R.A."/>
            <person name="Kersten P."/>
            <person name="Martinez A.T."/>
            <person name="Vicuna R."/>
            <person name="Cullen D."/>
        </authorList>
    </citation>
    <scope>NUCLEOTIDE SEQUENCE [LARGE SCALE GENOMIC DNA]</scope>
    <source>
        <strain evidence="2 3">B</strain>
    </source>
</reference>
<feature type="compositionally biased region" description="Pro residues" evidence="1">
    <location>
        <begin position="248"/>
        <end position="258"/>
    </location>
</feature>
<dbReference type="AlphaFoldDB" id="M2QYC6"/>
<feature type="region of interest" description="Disordered" evidence="1">
    <location>
        <begin position="148"/>
        <end position="262"/>
    </location>
</feature>
<sequence>MPPNDGNVDPAAPTAITFIPASGMQMLLQTAQFQPTFMLQVSQAIQMPRMPYHPQLPQLTPLILQQQSVANTASEVGASMGRFFDDEQRLIKCLVEAEKSGTNYVRALEALDGVNGHPAQGWKDYYIINQKRLNEAVVNELFQSRGRTRVRSNTTRNRYSQGSPISISSESSLGRDDKSSVRRETLRSVSRHERQDVGRDEQGAPTASSGRKSTEQVPKKGRSAVRSVHFNNTESTISSATVDRQPSSTPPLREPTPPTRVERVHTGNRFTDEDIQYFVHFVQWKTEIQPGISRKEVCRLLEENAPHHSLASWQRFWRRQDNILDDMLAIPHTRANENEAARRDANLPEFTSIRTMDPRASAVDRVRRELLEEHQDDVERLGPANSSITEVELRVLARCEVLFPWWASLAYKERWAAFQAEYPERSVKAWQEIHRKNNQEIKRYIRLFQRGAPPLKDTSEAVNARNAAGTMQKRKANSSVAASRTEDDHLGKRPRVMAE</sequence>
<proteinExistence type="predicted"/>
<feature type="compositionally biased region" description="Polar residues" evidence="1">
    <location>
        <begin position="229"/>
        <end position="245"/>
    </location>
</feature>
<organism evidence="2 3">
    <name type="scientific">Ceriporiopsis subvermispora (strain B)</name>
    <name type="common">White-rot fungus</name>
    <name type="synonym">Gelatoporia subvermispora</name>
    <dbReference type="NCBI Taxonomy" id="914234"/>
    <lineage>
        <taxon>Eukaryota</taxon>
        <taxon>Fungi</taxon>
        <taxon>Dikarya</taxon>
        <taxon>Basidiomycota</taxon>
        <taxon>Agaricomycotina</taxon>
        <taxon>Agaricomycetes</taxon>
        <taxon>Polyporales</taxon>
        <taxon>Gelatoporiaceae</taxon>
        <taxon>Gelatoporia</taxon>
    </lineage>
</organism>
<evidence type="ECO:0000313" key="2">
    <source>
        <dbReference type="EMBL" id="EMD42153.1"/>
    </source>
</evidence>
<feature type="compositionally biased region" description="Basic and acidic residues" evidence="1">
    <location>
        <begin position="484"/>
        <end position="499"/>
    </location>
</feature>